<proteinExistence type="predicted"/>
<feature type="region of interest" description="Disordered" evidence="1">
    <location>
        <begin position="1"/>
        <end position="20"/>
    </location>
</feature>
<evidence type="ECO:0000313" key="5">
    <source>
        <dbReference type="Proteomes" id="UP000580474"/>
    </source>
</evidence>
<feature type="transmembrane region" description="Helical" evidence="2">
    <location>
        <begin position="224"/>
        <end position="245"/>
    </location>
</feature>
<evidence type="ECO:0000256" key="1">
    <source>
        <dbReference type="SAM" id="MobiDB-lite"/>
    </source>
</evidence>
<dbReference type="PANTHER" id="PTHR30590">
    <property type="entry name" value="INNER MEMBRANE PROTEIN"/>
    <property type="match status" value="1"/>
</dbReference>
<dbReference type="Proteomes" id="UP000580474">
    <property type="component" value="Unassembled WGS sequence"/>
</dbReference>
<evidence type="ECO:0000313" key="4">
    <source>
        <dbReference type="EMBL" id="MBB5068371.1"/>
    </source>
</evidence>
<reference evidence="4 5" key="1">
    <citation type="submission" date="2020-08" db="EMBL/GenBank/DDBJ databases">
        <title>Sequencing the genomes of 1000 actinobacteria strains.</title>
        <authorList>
            <person name="Klenk H.-P."/>
        </authorList>
    </citation>
    <scope>NUCLEOTIDE SEQUENCE [LARGE SCALE GENOMIC DNA]</scope>
    <source>
        <strain evidence="4 5">DSM 45582</strain>
    </source>
</reference>
<dbReference type="PANTHER" id="PTHR30590:SF3">
    <property type="entry name" value="HYPOTHETICAL MEMBRANE SPANNING PROTEIN"/>
    <property type="match status" value="1"/>
</dbReference>
<dbReference type="Pfam" id="PF04235">
    <property type="entry name" value="DUF418"/>
    <property type="match status" value="1"/>
</dbReference>
<dbReference type="InterPro" id="IPR052529">
    <property type="entry name" value="Bact_Transport_Assoc"/>
</dbReference>
<keyword evidence="2" id="KW-0812">Transmembrane</keyword>
<keyword evidence="5" id="KW-1185">Reference proteome</keyword>
<accession>A0A840NBS5</accession>
<evidence type="ECO:0000259" key="3">
    <source>
        <dbReference type="Pfam" id="PF04235"/>
    </source>
</evidence>
<dbReference type="RefSeq" id="WP_246456704.1">
    <property type="nucleotide sequence ID" value="NZ_JACHIV010000001.1"/>
</dbReference>
<feature type="transmembrane region" description="Helical" evidence="2">
    <location>
        <begin position="291"/>
        <end position="312"/>
    </location>
</feature>
<dbReference type="InterPro" id="IPR007349">
    <property type="entry name" value="DUF418"/>
</dbReference>
<dbReference type="EMBL" id="JACHIV010000001">
    <property type="protein sequence ID" value="MBB5068371.1"/>
    <property type="molecule type" value="Genomic_DNA"/>
</dbReference>
<sequence length="338" mass="36352">MPEAEIVRPDRTPPDAEARPAPRIGELDAVRGMALCGILFVNIPPAMMMTGTLDLQRLPIPHLLDLFVQQRFFPIFSLLFGVGFGLFLTSAANRSARPRVLLARRLLALLVLGVGHAFLHPGEALTPYAVFGLLLLLPLSWASRWVNLVIGAGLIGGTTACFGGGLLSVPGLLVFGFALAQFGVPQRLPRLGWQLGAVFAVSLAGAVPALIVQEQRPLEAGFTTSSGVAGLCLAAAYVTGLLLLLRTPLRRVLGGVLEPLGRMALTNYVTATLLVLALGGLIGLRDSSAYGVMLLLAVGILAVQLLWSRLWLAHFRQGPLEWAWRCVTWWRIVPLRRA</sequence>
<keyword evidence="2" id="KW-1133">Transmembrane helix</keyword>
<gene>
    <name evidence="4" type="ORF">BJ969_001459</name>
</gene>
<organism evidence="4 5">
    <name type="scientific">Saccharopolyspora gloriosae</name>
    <dbReference type="NCBI Taxonomy" id="455344"/>
    <lineage>
        <taxon>Bacteria</taxon>
        <taxon>Bacillati</taxon>
        <taxon>Actinomycetota</taxon>
        <taxon>Actinomycetes</taxon>
        <taxon>Pseudonocardiales</taxon>
        <taxon>Pseudonocardiaceae</taxon>
        <taxon>Saccharopolyspora</taxon>
    </lineage>
</organism>
<feature type="transmembrane region" description="Helical" evidence="2">
    <location>
        <begin position="29"/>
        <end position="51"/>
    </location>
</feature>
<dbReference type="AlphaFoldDB" id="A0A840NBS5"/>
<feature type="domain" description="DUF418" evidence="3">
    <location>
        <begin position="194"/>
        <end position="331"/>
    </location>
</feature>
<feature type="transmembrane region" description="Helical" evidence="2">
    <location>
        <begin position="125"/>
        <end position="142"/>
    </location>
</feature>
<comment type="caution">
    <text evidence="4">The sequence shown here is derived from an EMBL/GenBank/DDBJ whole genome shotgun (WGS) entry which is preliminary data.</text>
</comment>
<name>A0A840NBS5_9PSEU</name>
<feature type="transmembrane region" description="Helical" evidence="2">
    <location>
        <begin position="71"/>
        <end position="89"/>
    </location>
</feature>
<feature type="transmembrane region" description="Helical" evidence="2">
    <location>
        <begin position="191"/>
        <end position="212"/>
    </location>
</feature>
<feature type="transmembrane region" description="Helical" evidence="2">
    <location>
        <begin position="265"/>
        <end position="284"/>
    </location>
</feature>
<feature type="transmembrane region" description="Helical" evidence="2">
    <location>
        <begin position="101"/>
        <end position="119"/>
    </location>
</feature>
<keyword evidence="2" id="KW-0472">Membrane</keyword>
<evidence type="ECO:0000256" key="2">
    <source>
        <dbReference type="SAM" id="Phobius"/>
    </source>
</evidence>
<protein>
    <submittedName>
        <fullName evidence="4">Putative membrane protein YeiB</fullName>
    </submittedName>
</protein>
<feature type="transmembrane region" description="Helical" evidence="2">
    <location>
        <begin position="154"/>
        <end position="179"/>
    </location>
</feature>